<dbReference type="Gene3D" id="1.10.10.10">
    <property type="entry name" value="Winged helix-like DNA-binding domain superfamily/Winged helix DNA-binding domain"/>
    <property type="match status" value="1"/>
</dbReference>
<keyword evidence="2" id="KW-0238">DNA-binding</keyword>
<evidence type="ECO:0000313" key="2">
    <source>
        <dbReference type="EMBL" id="SEA49949.1"/>
    </source>
</evidence>
<dbReference type="SUPFAM" id="SSF46785">
    <property type="entry name" value="Winged helix' DNA-binding domain"/>
    <property type="match status" value="1"/>
</dbReference>
<dbReference type="InterPro" id="IPR036390">
    <property type="entry name" value="WH_DNA-bd_sf"/>
</dbReference>
<dbReference type="EMBL" id="FNQY01000023">
    <property type="protein sequence ID" value="SEA49949.1"/>
    <property type="molecule type" value="Genomic_DNA"/>
</dbReference>
<dbReference type="GO" id="GO:0003677">
    <property type="term" value="F:DNA binding"/>
    <property type="evidence" value="ECO:0007669"/>
    <property type="project" value="UniProtKB-KW"/>
</dbReference>
<feature type="domain" description="Winged helix DNA-binding" evidence="1">
    <location>
        <begin position="15"/>
        <end position="94"/>
    </location>
</feature>
<reference evidence="2 3" key="1">
    <citation type="submission" date="2016-10" db="EMBL/GenBank/DDBJ databases">
        <authorList>
            <person name="de Groot N.N."/>
        </authorList>
    </citation>
    <scope>NUCLEOTIDE SEQUENCE [LARGE SCALE GENOMIC DNA]</scope>
    <source>
        <strain evidence="2 3">Vu-144</strain>
    </source>
</reference>
<evidence type="ECO:0000313" key="3">
    <source>
        <dbReference type="Proteomes" id="UP000199041"/>
    </source>
</evidence>
<proteinExistence type="predicted"/>
<sequence length="97" mass="11156">MINIQLLNKDFESRVRLGIMSILMVRDWVEFKELKELLDITDGNLASHAGALEKNQYLQVRKEFVGKKPRTTYAVTQLGRKSFQDHLAALEKLLGQP</sequence>
<protein>
    <submittedName>
        <fullName evidence="2">Winged helix DNA-binding domain-containing protein</fullName>
    </submittedName>
</protein>
<organism evidence="2 3">
    <name type="scientific">Arachidicoccus rhizosphaerae</name>
    <dbReference type="NCBI Taxonomy" id="551991"/>
    <lineage>
        <taxon>Bacteria</taxon>
        <taxon>Pseudomonadati</taxon>
        <taxon>Bacteroidota</taxon>
        <taxon>Chitinophagia</taxon>
        <taxon>Chitinophagales</taxon>
        <taxon>Chitinophagaceae</taxon>
        <taxon>Arachidicoccus</taxon>
    </lineage>
</organism>
<dbReference type="InterPro" id="IPR027395">
    <property type="entry name" value="WH_DNA-bd_dom"/>
</dbReference>
<dbReference type="OrthoDB" id="9800369at2"/>
<dbReference type="InterPro" id="IPR036388">
    <property type="entry name" value="WH-like_DNA-bd_sf"/>
</dbReference>
<accession>A0A1H4BP91</accession>
<gene>
    <name evidence="2" type="ORF">SAMN05192529_12327</name>
</gene>
<dbReference type="Pfam" id="PF13601">
    <property type="entry name" value="HTH_34"/>
    <property type="match status" value="1"/>
</dbReference>
<keyword evidence="3" id="KW-1185">Reference proteome</keyword>
<dbReference type="RefSeq" id="WP_091400328.1">
    <property type="nucleotide sequence ID" value="NZ_FNQY01000023.1"/>
</dbReference>
<dbReference type="PANTHER" id="PTHR37318">
    <property type="entry name" value="BSL7504 PROTEIN"/>
    <property type="match status" value="1"/>
</dbReference>
<dbReference type="STRING" id="551991.SAMN05192529_12327"/>
<dbReference type="AlphaFoldDB" id="A0A1H4BP91"/>
<dbReference type="PANTHER" id="PTHR37318:SF1">
    <property type="entry name" value="BSL7504 PROTEIN"/>
    <property type="match status" value="1"/>
</dbReference>
<evidence type="ECO:0000259" key="1">
    <source>
        <dbReference type="Pfam" id="PF13601"/>
    </source>
</evidence>
<dbReference type="Proteomes" id="UP000199041">
    <property type="component" value="Unassembled WGS sequence"/>
</dbReference>
<name>A0A1H4BP91_9BACT</name>